<evidence type="ECO:0000256" key="2">
    <source>
        <dbReference type="ARBA" id="ARBA00022491"/>
    </source>
</evidence>
<proteinExistence type="inferred from homology"/>
<dbReference type="GO" id="GO:0003700">
    <property type="term" value="F:DNA-binding transcription factor activity"/>
    <property type="evidence" value="ECO:0007669"/>
    <property type="project" value="InterPro"/>
</dbReference>
<evidence type="ECO:0000256" key="3">
    <source>
        <dbReference type="ARBA" id="ARBA00022833"/>
    </source>
</evidence>
<keyword evidence="4" id="KW-0805">Transcription regulation</keyword>
<evidence type="ECO:0008006" key="8">
    <source>
        <dbReference type="Google" id="ProtNLM"/>
    </source>
</evidence>
<comment type="similarity">
    <text evidence="1">Belongs to the Fur family.</text>
</comment>
<evidence type="ECO:0000256" key="4">
    <source>
        <dbReference type="ARBA" id="ARBA00023015"/>
    </source>
</evidence>
<dbReference type="InterPro" id="IPR043135">
    <property type="entry name" value="Fur_C"/>
</dbReference>
<dbReference type="CDD" id="cd07153">
    <property type="entry name" value="Fur_like"/>
    <property type="match status" value="1"/>
</dbReference>
<dbReference type="Pfam" id="PF01475">
    <property type="entry name" value="FUR"/>
    <property type="match status" value="1"/>
</dbReference>
<name>A0A382A812_9ZZZZ</name>
<evidence type="ECO:0000256" key="6">
    <source>
        <dbReference type="ARBA" id="ARBA00023163"/>
    </source>
</evidence>
<dbReference type="Gene3D" id="1.10.10.10">
    <property type="entry name" value="Winged helix-like DNA-binding domain superfamily/Winged helix DNA-binding domain"/>
    <property type="match status" value="1"/>
</dbReference>
<dbReference type="GO" id="GO:0008270">
    <property type="term" value="F:zinc ion binding"/>
    <property type="evidence" value="ECO:0007669"/>
    <property type="project" value="TreeGrafter"/>
</dbReference>
<gene>
    <name evidence="7" type="ORF">METZ01_LOCUS150215</name>
</gene>
<evidence type="ECO:0000256" key="5">
    <source>
        <dbReference type="ARBA" id="ARBA00023125"/>
    </source>
</evidence>
<protein>
    <recommendedName>
        <fullName evidence="8">Transcriptional repressor</fullName>
    </recommendedName>
</protein>
<dbReference type="InterPro" id="IPR036390">
    <property type="entry name" value="WH_DNA-bd_sf"/>
</dbReference>
<dbReference type="InterPro" id="IPR002481">
    <property type="entry name" value="FUR"/>
</dbReference>
<dbReference type="GO" id="GO:0045892">
    <property type="term" value="P:negative regulation of DNA-templated transcription"/>
    <property type="evidence" value="ECO:0007669"/>
    <property type="project" value="TreeGrafter"/>
</dbReference>
<dbReference type="EMBL" id="UINC01024195">
    <property type="protein sequence ID" value="SVA97361.1"/>
    <property type="molecule type" value="Genomic_DNA"/>
</dbReference>
<keyword evidence="3" id="KW-0862">Zinc</keyword>
<dbReference type="PANTHER" id="PTHR33202">
    <property type="entry name" value="ZINC UPTAKE REGULATION PROTEIN"/>
    <property type="match status" value="1"/>
</dbReference>
<dbReference type="InterPro" id="IPR036388">
    <property type="entry name" value="WH-like_DNA-bd_sf"/>
</dbReference>
<dbReference type="AlphaFoldDB" id="A0A382A812"/>
<sequence>MDNTRDISFRKLLANHGQRYTRQRDVVFSVVSKTYAHPTAEEIFLEARSLLPSISLATVYKNLDTLVECGLAKRINHIDGSNRYCCRADPHHHATCLSCGSVTDIPGKLGKSELSRVRIEAGDFQIVSYELDLNGYCPKCRPHSFS</sequence>
<evidence type="ECO:0000256" key="1">
    <source>
        <dbReference type="ARBA" id="ARBA00007957"/>
    </source>
</evidence>
<evidence type="ECO:0000313" key="7">
    <source>
        <dbReference type="EMBL" id="SVA97361.1"/>
    </source>
</evidence>
<dbReference type="SUPFAM" id="SSF46785">
    <property type="entry name" value="Winged helix' DNA-binding domain"/>
    <property type="match status" value="1"/>
</dbReference>
<organism evidence="7">
    <name type="scientific">marine metagenome</name>
    <dbReference type="NCBI Taxonomy" id="408172"/>
    <lineage>
        <taxon>unclassified sequences</taxon>
        <taxon>metagenomes</taxon>
        <taxon>ecological metagenomes</taxon>
    </lineage>
</organism>
<reference evidence="7" key="1">
    <citation type="submission" date="2018-05" db="EMBL/GenBank/DDBJ databases">
        <authorList>
            <person name="Lanie J.A."/>
            <person name="Ng W.-L."/>
            <person name="Kazmierczak K.M."/>
            <person name="Andrzejewski T.M."/>
            <person name="Davidsen T.M."/>
            <person name="Wayne K.J."/>
            <person name="Tettelin H."/>
            <person name="Glass J.I."/>
            <person name="Rusch D."/>
            <person name="Podicherti R."/>
            <person name="Tsui H.-C.T."/>
            <person name="Winkler M.E."/>
        </authorList>
    </citation>
    <scope>NUCLEOTIDE SEQUENCE</scope>
</reference>
<keyword evidence="5" id="KW-0238">DNA-binding</keyword>
<accession>A0A382A812</accession>
<keyword evidence="2" id="KW-0678">Repressor</keyword>
<dbReference type="PANTHER" id="PTHR33202:SF7">
    <property type="entry name" value="FERRIC UPTAKE REGULATION PROTEIN"/>
    <property type="match status" value="1"/>
</dbReference>
<dbReference type="Gene3D" id="3.30.1490.190">
    <property type="match status" value="1"/>
</dbReference>
<dbReference type="GO" id="GO:0000976">
    <property type="term" value="F:transcription cis-regulatory region binding"/>
    <property type="evidence" value="ECO:0007669"/>
    <property type="project" value="TreeGrafter"/>
</dbReference>
<dbReference type="GO" id="GO:1900376">
    <property type="term" value="P:regulation of secondary metabolite biosynthetic process"/>
    <property type="evidence" value="ECO:0007669"/>
    <property type="project" value="TreeGrafter"/>
</dbReference>
<keyword evidence="6" id="KW-0804">Transcription</keyword>